<dbReference type="Pfam" id="PF03453">
    <property type="entry name" value="MoeA_N"/>
    <property type="match status" value="1"/>
</dbReference>
<dbReference type="EMBL" id="VJWA01000002">
    <property type="protein sequence ID" value="TRW14318.1"/>
    <property type="molecule type" value="Genomic_DNA"/>
</dbReference>
<name>A0A552U7X4_9SPHN</name>
<dbReference type="NCBIfam" id="NF045515">
    <property type="entry name" value="Glp_gephyrin"/>
    <property type="match status" value="1"/>
</dbReference>
<dbReference type="PANTHER" id="PTHR10192">
    <property type="entry name" value="MOLYBDOPTERIN BIOSYNTHESIS PROTEIN"/>
    <property type="match status" value="1"/>
</dbReference>
<dbReference type="InterPro" id="IPR005111">
    <property type="entry name" value="MoeA_C_domain_IV"/>
</dbReference>
<keyword evidence="7 11" id="KW-0479">Metal-binding</keyword>
<dbReference type="GO" id="GO:0061599">
    <property type="term" value="F:molybdopterin molybdotransferase activity"/>
    <property type="evidence" value="ECO:0007669"/>
    <property type="project" value="UniProtKB-UniRule"/>
</dbReference>
<dbReference type="Pfam" id="PF03454">
    <property type="entry name" value="MoeA_C"/>
    <property type="match status" value="1"/>
</dbReference>
<dbReference type="GO" id="GO:0005829">
    <property type="term" value="C:cytosol"/>
    <property type="evidence" value="ECO:0007669"/>
    <property type="project" value="TreeGrafter"/>
</dbReference>
<protein>
    <recommendedName>
        <fullName evidence="11">Molybdopterin molybdenumtransferase</fullName>
        <ecNumber evidence="11">2.10.1.1</ecNumber>
    </recommendedName>
</protein>
<dbReference type="OrthoDB" id="9804758at2"/>
<dbReference type="EC" id="2.10.1.1" evidence="11"/>
<dbReference type="GO" id="GO:0046872">
    <property type="term" value="F:metal ion binding"/>
    <property type="evidence" value="ECO:0007669"/>
    <property type="project" value="UniProtKB-UniRule"/>
</dbReference>
<dbReference type="InterPro" id="IPR038987">
    <property type="entry name" value="MoeA-like"/>
</dbReference>
<dbReference type="Proteomes" id="UP000317894">
    <property type="component" value="Unassembled WGS sequence"/>
</dbReference>
<dbReference type="InterPro" id="IPR005110">
    <property type="entry name" value="MoeA_linker/N"/>
</dbReference>
<dbReference type="SMART" id="SM00852">
    <property type="entry name" value="MoCF_biosynth"/>
    <property type="match status" value="1"/>
</dbReference>
<sequence length="400" mass="40139">MSGLLSVADAQARLLDGVAALPAETLPLAGAIGRVLAGDVVARLAQPPFAASAMDGYAIRWADRAGPWRVIGEAAAGRGFPGTVGAGEAARIFTGAPLPDGVDTVVVQEEVARDGDTARLTGEGPPREGAHIRPAGLDFAAGAVVGQAGARVTPARAGLLASAGHGTVAVHRRPRVVLLATGDELVPPGTVPAADQIVSSNGVMLAGLLGAYAEVIDGGIVPDTREALAAAVQGADADVLVTIGGASVGDHDLVVPVLRDLGAEIGFWKVALRPGKPMLSGRLGATRIVGLPGNPVSAYVCAYLFVVPLLRALAGERDVLPPLFTATLGSPLPANGQRQDYMRGWATAGPVVTAAARQDSAMLGVLADANVLIVRAPHAPAADAGATVSCHALDFVPGVA</sequence>
<evidence type="ECO:0000313" key="13">
    <source>
        <dbReference type="EMBL" id="TRW14318.1"/>
    </source>
</evidence>
<dbReference type="SUPFAM" id="SSF53218">
    <property type="entry name" value="Molybdenum cofactor biosynthesis proteins"/>
    <property type="match status" value="1"/>
</dbReference>
<dbReference type="InterPro" id="IPR036688">
    <property type="entry name" value="MoeA_C_domain_IV_sf"/>
</dbReference>
<evidence type="ECO:0000256" key="9">
    <source>
        <dbReference type="ARBA" id="ARBA00023150"/>
    </source>
</evidence>
<proteinExistence type="inferred from homology"/>
<evidence type="ECO:0000259" key="12">
    <source>
        <dbReference type="SMART" id="SM00852"/>
    </source>
</evidence>
<gene>
    <name evidence="13" type="ORF">FMM06_11435</name>
</gene>
<dbReference type="SUPFAM" id="SSF63867">
    <property type="entry name" value="MoeA C-terminal domain-like"/>
    <property type="match status" value="1"/>
</dbReference>
<dbReference type="SUPFAM" id="SSF63882">
    <property type="entry name" value="MoeA N-terminal region -like"/>
    <property type="match status" value="1"/>
</dbReference>
<dbReference type="Gene3D" id="3.40.980.10">
    <property type="entry name" value="MoaB/Mog-like domain"/>
    <property type="match status" value="1"/>
</dbReference>
<keyword evidence="6 11" id="KW-0808">Transferase</keyword>
<evidence type="ECO:0000256" key="6">
    <source>
        <dbReference type="ARBA" id="ARBA00022679"/>
    </source>
</evidence>
<dbReference type="InterPro" id="IPR001453">
    <property type="entry name" value="MoaB/Mog_dom"/>
</dbReference>
<evidence type="ECO:0000256" key="8">
    <source>
        <dbReference type="ARBA" id="ARBA00022842"/>
    </source>
</evidence>
<evidence type="ECO:0000256" key="11">
    <source>
        <dbReference type="RuleBase" id="RU365090"/>
    </source>
</evidence>
<evidence type="ECO:0000256" key="7">
    <source>
        <dbReference type="ARBA" id="ARBA00022723"/>
    </source>
</evidence>
<dbReference type="UniPathway" id="UPA00344"/>
<dbReference type="Gene3D" id="2.170.190.11">
    <property type="entry name" value="Molybdopterin biosynthesis moea protein, domain 3"/>
    <property type="match status" value="1"/>
</dbReference>
<dbReference type="GO" id="GO:0006777">
    <property type="term" value="P:Mo-molybdopterin cofactor biosynthetic process"/>
    <property type="evidence" value="ECO:0007669"/>
    <property type="project" value="UniProtKB-UniRule"/>
</dbReference>
<accession>A0A552U7X4</accession>
<evidence type="ECO:0000256" key="10">
    <source>
        <dbReference type="ARBA" id="ARBA00047317"/>
    </source>
</evidence>
<evidence type="ECO:0000256" key="5">
    <source>
        <dbReference type="ARBA" id="ARBA00022505"/>
    </source>
</evidence>
<keyword evidence="14" id="KW-1185">Reference proteome</keyword>
<dbReference type="Gene3D" id="2.40.340.10">
    <property type="entry name" value="MoeA, C-terminal, domain IV"/>
    <property type="match status" value="1"/>
</dbReference>
<evidence type="ECO:0000256" key="1">
    <source>
        <dbReference type="ARBA" id="ARBA00001946"/>
    </source>
</evidence>
<comment type="function">
    <text evidence="2 11">Catalyzes the insertion of molybdate into adenylated molybdopterin with the concomitant release of AMP.</text>
</comment>
<dbReference type="FunFam" id="3.40.980.10:FF:000004">
    <property type="entry name" value="Molybdopterin molybdenumtransferase"/>
    <property type="match status" value="1"/>
</dbReference>
<dbReference type="InterPro" id="IPR036425">
    <property type="entry name" value="MoaB/Mog-like_dom_sf"/>
</dbReference>
<organism evidence="13 14">
    <name type="scientific">Glacieibacterium frigidum</name>
    <dbReference type="NCBI Taxonomy" id="2593303"/>
    <lineage>
        <taxon>Bacteria</taxon>
        <taxon>Pseudomonadati</taxon>
        <taxon>Pseudomonadota</taxon>
        <taxon>Alphaproteobacteria</taxon>
        <taxon>Sphingomonadales</taxon>
        <taxon>Sphingosinicellaceae</taxon>
        <taxon>Glacieibacterium</taxon>
    </lineage>
</organism>
<dbReference type="Pfam" id="PF00994">
    <property type="entry name" value="MoCF_biosynth"/>
    <property type="match status" value="1"/>
</dbReference>
<comment type="pathway">
    <text evidence="3 11">Cofactor biosynthesis; molybdopterin biosynthesis.</text>
</comment>
<reference evidence="13 14" key="1">
    <citation type="submission" date="2019-07" db="EMBL/GenBank/DDBJ databases">
        <title>Novel species isolated from glacier.</title>
        <authorList>
            <person name="Liu Q."/>
            <person name="Xin Y.-H."/>
        </authorList>
    </citation>
    <scope>NUCLEOTIDE SEQUENCE [LARGE SCALE GENOMIC DNA]</scope>
    <source>
        <strain evidence="13 14">LB1R16</strain>
    </source>
</reference>
<dbReference type="AlphaFoldDB" id="A0A552U7X4"/>
<dbReference type="InterPro" id="IPR036135">
    <property type="entry name" value="MoeA_linker/N_sf"/>
</dbReference>
<dbReference type="RefSeq" id="WP_144237523.1">
    <property type="nucleotide sequence ID" value="NZ_VJWA01000002.1"/>
</dbReference>
<comment type="similarity">
    <text evidence="4 11">Belongs to the MoeA family.</text>
</comment>
<dbReference type="PANTHER" id="PTHR10192:SF5">
    <property type="entry name" value="GEPHYRIN"/>
    <property type="match status" value="1"/>
</dbReference>
<keyword evidence="5 11" id="KW-0500">Molybdenum</keyword>
<dbReference type="CDD" id="cd00887">
    <property type="entry name" value="MoeA"/>
    <property type="match status" value="1"/>
</dbReference>
<evidence type="ECO:0000256" key="3">
    <source>
        <dbReference type="ARBA" id="ARBA00005046"/>
    </source>
</evidence>
<keyword evidence="9 11" id="KW-0501">Molybdenum cofactor biosynthesis</keyword>
<comment type="cofactor">
    <cofactor evidence="1 11">
        <name>Mg(2+)</name>
        <dbReference type="ChEBI" id="CHEBI:18420"/>
    </cofactor>
</comment>
<evidence type="ECO:0000313" key="14">
    <source>
        <dbReference type="Proteomes" id="UP000317894"/>
    </source>
</evidence>
<dbReference type="Gene3D" id="3.90.105.10">
    <property type="entry name" value="Molybdopterin biosynthesis moea protein, domain 2"/>
    <property type="match status" value="1"/>
</dbReference>
<evidence type="ECO:0000256" key="4">
    <source>
        <dbReference type="ARBA" id="ARBA00010763"/>
    </source>
</evidence>
<comment type="catalytic activity">
    <reaction evidence="10">
        <text>adenylyl-molybdopterin + molybdate = Mo-molybdopterin + AMP + H(+)</text>
        <dbReference type="Rhea" id="RHEA:35047"/>
        <dbReference type="ChEBI" id="CHEBI:15378"/>
        <dbReference type="ChEBI" id="CHEBI:36264"/>
        <dbReference type="ChEBI" id="CHEBI:62727"/>
        <dbReference type="ChEBI" id="CHEBI:71302"/>
        <dbReference type="ChEBI" id="CHEBI:456215"/>
        <dbReference type="EC" id="2.10.1.1"/>
    </reaction>
</comment>
<feature type="domain" description="MoaB/Mog" evidence="12">
    <location>
        <begin position="177"/>
        <end position="312"/>
    </location>
</feature>
<comment type="caution">
    <text evidence="13">The sequence shown here is derived from an EMBL/GenBank/DDBJ whole genome shotgun (WGS) entry which is preliminary data.</text>
</comment>
<keyword evidence="8 11" id="KW-0460">Magnesium</keyword>
<evidence type="ECO:0000256" key="2">
    <source>
        <dbReference type="ARBA" id="ARBA00002901"/>
    </source>
</evidence>